<accession>A0A699GZL5</accession>
<feature type="compositionally biased region" description="Acidic residues" evidence="1">
    <location>
        <begin position="10"/>
        <end position="36"/>
    </location>
</feature>
<feature type="compositionally biased region" description="Basic and acidic residues" evidence="1">
    <location>
        <begin position="37"/>
        <end position="46"/>
    </location>
</feature>
<feature type="non-terminal residue" evidence="2">
    <location>
        <position position="1"/>
    </location>
</feature>
<feature type="region of interest" description="Disordered" evidence="1">
    <location>
        <begin position="90"/>
        <end position="118"/>
    </location>
</feature>
<gene>
    <name evidence="2" type="ORF">Tci_249238</name>
</gene>
<evidence type="ECO:0000256" key="1">
    <source>
        <dbReference type="SAM" id="MobiDB-lite"/>
    </source>
</evidence>
<dbReference type="AlphaFoldDB" id="A0A699GZL5"/>
<reference evidence="2" key="1">
    <citation type="journal article" date="2019" name="Sci. Rep.">
        <title>Draft genome of Tanacetum cinerariifolium, the natural source of mosquito coil.</title>
        <authorList>
            <person name="Yamashiro T."/>
            <person name="Shiraishi A."/>
            <person name="Satake H."/>
            <person name="Nakayama K."/>
        </authorList>
    </citation>
    <scope>NUCLEOTIDE SEQUENCE</scope>
</reference>
<name>A0A699GZL5_TANCI</name>
<feature type="compositionally biased region" description="Polar residues" evidence="1">
    <location>
        <begin position="103"/>
        <end position="113"/>
    </location>
</feature>
<evidence type="ECO:0000313" key="2">
    <source>
        <dbReference type="EMBL" id="GEW77262.1"/>
    </source>
</evidence>
<dbReference type="EMBL" id="BKCJ010073251">
    <property type="protein sequence ID" value="GEW77262.1"/>
    <property type="molecule type" value="Genomic_DNA"/>
</dbReference>
<sequence length="219" mass="24759">VFYYFGNDGDGGDDDDANDDDNQEDDETNDDDEETDSDRTESDRIEIPIFSQSSIEYYEEEREKEKIDGEKKMMRGDAHVTLTPVIDTQKTDEQVQSSSVSSDFTSKIQNLENPSPADNEIASLMDTTAKKPTSTPTTSEATTIVRALLDFAYVFRFKDRVTNMERDLSELKQVDQYAQAISLIPATVDRYMDNKLGEAIYKAIQSHNAECIEEAQAEK</sequence>
<feature type="region of interest" description="Disordered" evidence="1">
    <location>
        <begin position="1"/>
        <end position="51"/>
    </location>
</feature>
<proteinExistence type="predicted"/>
<protein>
    <submittedName>
        <fullName evidence="2">Uncharacterized protein</fullName>
    </submittedName>
</protein>
<comment type="caution">
    <text evidence="2">The sequence shown here is derived from an EMBL/GenBank/DDBJ whole genome shotgun (WGS) entry which is preliminary data.</text>
</comment>
<organism evidence="2">
    <name type="scientific">Tanacetum cinerariifolium</name>
    <name type="common">Dalmatian daisy</name>
    <name type="synonym">Chrysanthemum cinerariifolium</name>
    <dbReference type="NCBI Taxonomy" id="118510"/>
    <lineage>
        <taxon>Eukaryota</taxon>
        <taxon>Viridiplantae</taxon>
        <taxon>Streptophyta</taxon>
        <taxon>Embryophyta</taxon>
        <taxon>Tracheophyta</taxon>
        <taxon>Spermatophyta</taxon>
        <taxon>Magnoliopsida</taxon>
        <taxon>eudicotyledons</taxon>
        <taxon>Gunneridae</taxon>
        <taxon>Pentapetalae</taxon>
        <taxon>asterids</taxon>
        <taxon>campanulids</taxon>
        <taxon>Asterales</taxon>
        <taxon>Asteraceae</taxon>
        <taxon>Asteroideae</taxon>
        <taxon>Anthemideae</taxon>
        <taxon>Anthemidinae</taxon>
        <taxon>Tanacetum</taxon>
    </lineage>
</organism>